<reference evidence="3" key="1">
    <citation type="submission" date="2020-07" db="EMBL/GenBank/DDBJ databases">
        <title>Description of Mycobacterium gordonae subsp. intergordonae subsp.nov. and Mycobacterium gordonae subsp. gordonae subsp. nov.</title>
        <authorList>
            <person name="Huang H."/>
        </authorList>
    </citation>
    <scope>NUCLEOTIDE SEQUENCE [LARGE SCALE GENOMIC DNA]</scope>
    <source>
        <strain evidence="3">24T</strain>
    </source>
</reference>
<organism evidence="3 4">
    <name type="scientific">Mycobacterium vicinigordonae</name>
    <dbReference type="NCBI Taxonomy" id="1719132"/>
    <lineage>
        <taxon>Bacteria</taxon>
        <taxon>Bacillati</taxon>
        <taxon>Actinomycetota</taxon>
        <taxon>Actinomycetes</taxon>
        <taxon>Mycobacteriales</taxon>
        <taxon>Mycobacteriaceae</taxon>
        <taxon>Mycobacterium</taxon>
    </lineage>
</organism>
<dbReference type="Proteomes" id="UP000510682">
    <property type="component" value="Chromosome"/>
</dbReference>
<dbReference type="PROSITE" id="PS51278">
    <property type="entry name" value="GATASE_TYPE_2"/>
    <property type="match status" value="1"/>
</dbReference>
<feature type="domain" description="Glutamine amidotransferase type-2" evidence="2">
    <location>
        <begin position="2"/>
        <end position="252"/>
    </location>
</feature>
<dbReference type="PANTHER" id="PTHR42824">
    <property type="entry name" value="GLUTAMINE AMIDOTRANSFERASE"/>
    <property type="match status" value="1"/>
</dbReference>
<keyword evidence="1 3" id="KW-0315">Glutamine amidotransferase</keyword>
<dbReference type="EMBL" id="CP059165">
    <property type="protein sequence ID" value="QLL06472.1"/>
    <property type="molecule type" value="Genomic_DNA"/>
</dbReference>
<keyword evidence="3" id="KW-0808">Transferase</keyword>
<dbReference type="InterPro" id="IPR029055">
    <property type="entry name" value="Ntn_hydrolases_N"/>
</dbReference>
<dbReference type="InterPro" id="IPR017932">
    <property type="entry name" value="GATase_2_dom"/>
</dbReference>
<dbReference type="PANTHER" id="PTHR42824:SF1">
    <property type="entry name" value="GLUTAMINE AMIDOTRANSFERASE YAFJ-RELATED"/>
    <property type="match status" value="1"/>
</dbReference>
<name>A0A7D6HSP6_9MYCO</name>
<protein>
    <submittedName>
        <fullName evidence="3">Class II glutamine amidotransferase</fullName>
    </submittedName>
</protein>
<dbReference type="GO" id="GO:0016740">
    <property type="term" value="F:transferase activity"/>
    <property type="evidence" value="ECO:0007669"/>
    <property type="project" value="UniProtKB-KW"/>
</dbReference>
<dbReference type="KEGG" id="mgor:H0P51_22445"/>
<dbReference type="Gene3D" id="3.60.20.10">
    <property type="entry name" value="Glutamine Phosphoribosylpyrophosphate, subunit 1, domain 1"/>
    <property type="match status" value="1"/>
</dbReference>
<evidence type="ECO:0000259" key="2">
    <source>
        <dbReference type="PROSITE" id="PS51278"/>
    </source>
</evidence>
<reference evidence="3" key="2">
    <citation type="submission" date="2020-07" db="EMBL/GenBank/DDBJ databases">
        <authorList>
            <person name="Yu X."/>
        </authorList>
    </citation>
    <scope>NUCLEOTIDE SEQUENCE [LARGE SCALE GENOMIC DNA]</scope>
    <source>
        <strain evidence="3">24T</strain>
    </source>
</reference>
<evidence type="ECO:0000256" key="1">
    <source>
        <dbReference type="ARBA" id="ARBA00022962"/>
    </source>
</evidence>
<dbReference type="AlphaFoldDB" id="A0A7D6HSP6"/>
<accession>A0A7D6HSP6</accession>
<evidence type="ECO:0000313" key="4">
    <source>
        <dbReference type="Proteomes" id="UP000510682"/>
    </source>
</evidence>
<keyword evidence="4" id="KW-1185">Reference proteome</keyword>
<dbReference type="CDD" id="cd01908">
    <property type="entry name" value="YafJ"/>
    <property type="match status" value="1"/>
</dbReference>
<evidence type="ECO:0000313" key="3">
    <source>
        <dbReference type="EMBL" id="QLL06472.1"/>
    </source>
</evidence>
<dbReference type="InterPro" id="IPR026869">
    <property type="entry name" value="EgtC-like"/>
</dbReference>
<dbReference type="RefSeq" id="WP_180915051.1">
    <property type="nucleotide sequence ID" value="NZ_CP059165.1"/>
</dbReference>
<proteinExistence type="predicted"/>
<gene>
    <name evidence="3" type="ORF">H0P51_22445</name>
</gene>
<sequence length="297" mass="33184">MCRLFGLHAGTEVVTATFWLLDAPDSLARQSRQNPDGSGIGVFDERGRAQLFKEPIAAWRDHEFATEAHRLTGTTFIAHVRYSTTGSKDVLNTHPFLQDGRIFAHNGMIEGLQDLDKRLRELGTYELVLGETDSERVFALITASIRAHGDVSTGIVEAIGWIAANVPIYAVNILLCMGTQMWALRYPDTHQLFMLDRRVDGEPDFDMSTVRIHAQSDTLAERSAVLFATEPMDDDPRWSLLDPGELVHVNTDLEVTRTLVLPDPPRQLLRRDDLAQPVFRAQHALPGMRHPAPGGEK</sequence>
<dbReference type="Pfam" id="PF13230">
    <property type="entry name" value="GATase_4"/>
    <property type="match status" value="1"/>
</dbReference>
<dbReference type="SUPFAM" id="SSF56235">
    <property type="entry name" value="N-terminal nucleophile aminohydrolases (Ntn hydrolases)"/>
    <property type="match status" value="1"/>
</dbReference>